<evidence type="ECO:0000313" key="2">
    <source>
        <dbReference type="Proteomes" id="UP000282759"/>
    </source>
</evidence>
<comment type="caution">
    <text evidence="1">The sequence shown here is derived from an EMBL/GenBank/DDBJ whole genome shotgun (WGS) entry which is preliminary data.</text>
</comment>
<proteinExistence type="predicted"/>
<reference evidence="1 2" key="1">
    <citation type="submission" date="2019-01" db="EMBL/GenBank/DDBJ databases">
        <authorList>
            <person name="Chen W.-M."/>
        </authorList>
    </citation>
    <scope>NUCLEOTIDE SEQUENCE [LARGE SCALE GENOMIC DNA]</scope>
    <source>
        <strain evidence="1 2">YBJ-36</strain>
    </source>
</reference>
<keyword evidence="2" id="KW-1185">Reference proteome</keyword>
<dbReference type="EMBL" id="SACK01000001">
    <property type="protein sequence ID" value="RVU02862.1"/>
    <property type="molecule type" value="Genomic_DNA"/>
</dbReference>
<evidence type="ECO:0000313" key="1">
    <source>
        <dbReference type="EMBL" id="RVU02862.1"/>
    </source>
</evidence>
<dbReference type="RefSeq" id="WP_127703228.1">
    <property type="nucleotide sequence ID" value="NZ_SACK01000001.1"/>
</dbReference>
<dbReference type="AlphaFoldDB" id="A0A437MYV9"/>
<sequence length="124" mass="14119">MLNRLLSIFLLVALISSNFSRLFIYAGFEANRSYIAKELCVNKARPTLHCNGRCYLMKKLKQADEKEKKQEREEKRNQYQEALPVTSATQLVVTSPSSQKKYAVMPAPGLLQQPTSIFQPPKVV</sequence>
<dbReference type="OrthoDB" id="980645at2"/>
<gene>
    <name evidence="1" type="ORF">EOD41_02690</name>
</gene>
<protein>
    <submittedName>
        <fullName evidence="1">Uncharacterized protein</fullName>
    </submittedName>
</protein>
<accession>A0A437MYV9</accession>
<dbReference type="Proteomes" id="UP000282759">
    <property type="component" value="Unassembled WGS sequence"/>
</dbReference>
<name>A0A437MYV9_9SPHI</name>
<organism evidence="1 2">
    <name type="scientific">Mucilaginibacter limnophilus</name>
    <dbReference type="NCBI Taxonomy" id="1932778"/>
    <lineage>
        <taxon>Bacteria</taxon>
        <taxon>Pseudomonadati</taxon>
        <taxon>Bacteroidota</taxon>
        <taxon>Sphingobacteriia</taxon>
        <taxon>Sphingobacteriales</taxon>
        <taxon>Sphingobacteriaceae</taxon>
        <taxon>Mucilaginibacter</taxon>
    </lineage>
</organism>